<dbReference type="GO" id="GO:0008236">
    <property type="term" value="F:serine-type peptidase activity"/>
    <property type="evidence" value="ECO:0007669"/>
    <property type="project" value="UniProtKB-KW"/>
</dbReference>
<name>A0AAU7CG59_9BACT</name>
<protein>
    <recommendedName>
        <fullName evidence="5">Cyanophycinase</fullName>
        <ecNumber evidence="4">3.4.15.6</ecNumber>
    </recommendedName>
</protein>
<comment type="function">
    <text evidence="2">Exopeptidase that catalyzes the hydrolytic cleavage of multi-L-arginyl-poly-L-aspartic acid (cyanophycin; a water-insoluble reserve polymer) into aspartate-arginine dipeptides.</text>
</comment>
<accession>A0AAU7CG59</accession>
<organism evidence="10">
    <name type="scientific">Singulisphaera sp. Ch08</name>
    <dbReference type="NCBI Taxonomy" id="3120278"/>
    <lineage>
        <taxon>Bacteria</taxon>
        <taxon>Pseudomonadati</taxon>
        <taxon>Planctomycetota</taxon>
        <taxon>Planctomycetia</taxon>
        <taxon>Isosphaerales</taxon>
        <taxon>Isosphaeraceae</taxon>
        <taxon>Singulisphaera</taxon>
    </lineage>
</organism>
<dbReference type="InterPro" id="IPR029062">
    <property type="entry name" value="Class_I_gatase-like"/>
</dbReference>
<keyword evidence="7 10" id="KW-0378">Hydrolase</keyword>
<keyword evidence="10" id="KW-0121">Carboxypeptidase</keyword>
<evidence type="ECO:0000313" key="10">
    <source>
        <dbReference type="EMBL" id="XBH04055.1"/>
    </source>
</evidence>
<evidence type="ECO:0000256" key="2">
    <source>
        <dbReference type="ARBA" id="ARBA00002039"/>
    </source>
</evidence>
<evidence type="ECO:0000256" key="3">
    <source>
        <dbReference type="ARBA" id="ARBA00006534"/>
    </source>
</evidence>
<dbReference type="InterPro" id="IPR005320">
    <property type="entry name" value="Peptidase_S51"/>
</dbReference>
<dbReference type="AlphaFoldDB" id="A0AAU7CG59"/>
<evidence type="ECO:0000259" key="9">
    <source>
        <dbReference type="PROSITE" id="PS51272"/>
    </source>
</evidence>
<dbReference type="RefSeq" id="WP_406696800.1">
    <property type="nucleotide sequence ID" value="NZ_CP155447.1"/>
</dbReference>
<comment type="catalytic activity">
    <reaction evidence="1">
        <text>[L-4-(L-arginin-2-N-yl)aspartate](n) + H2O = [L-4-(L-arginin-2-N-yl)aspartate](n-1) + L-4-(L-arginin-2-N-yl)aspartate</text>
        <dbReference type="Rhea" id="RHEA:12845"/>
        <dbReference type="Rhea" id="RHEA-COMP:13728"/>
        <dbReference type="Rhea" id="RHEA-COMP:13734"/>
        <dbReference type="ChEBI" id="CHEBI:15377"/>
        <dbReference type="ChEBI" id="CHEBI:137986"/>
        <dbReference type="ChEBI" id="CHEBI:137991"/>
        <dbReference type="EC" id="3.4.15.6"/>
    </reaction>
</comment>
<dbReference type="Pfam" id="PF03575">
    <property type="entry name" value="Peptidase_S51"/>
    <property type="match status" value="1"/>
</dbReference>
<evidence type="ECO:0000256" key="8">
    <source>
        <dbReference type="ARBA" id="ARBA00022825"/>
    </source>
</evidence>
<dbReference type="InterPro" id="IPR001119">
    <property type="entry name" value="SLH_dom"/>
</dbReference>
<dbReference type="GO" id="GO:0008241">
    <property type="term" value="F:peptidyl-dipeptidase activity"/>
    <property type="evidence" value="ECO:0007669"/>
    <property type="project" value="UniProtKB-EC"/>
</dbReference>
<dbReference type="PROSITE" id="PS51272">
    <property type="entry name" value="SLH"/>
    <property type="match status" value="1"/>
</dbReference>
<evidence type="ECO:0000256" key="5">
    <source>
        <dbReference type="ARBA" id="ARBA00015719"/>
    </source>
</evidence>
<evidence type="ECO:0000256" key="1">
    <source>
        <dbReference type="ARBA" id="ARBA00001092"/>
    </source>
</evidence>
<dbReference type="PANTHER" id="PTHR36175">
    <property type="entry name" value="CYANOPHYCINASE"/>
    <property type="match status" value="1"/>
</dbReference>
<keyword evidence="6" id="KW-0645">Protease</keyword>
<dbReference type="PANTHER" id="PTHR36175:SF1">
    <property type="entry name" value="CYANOPHYCINASE"/>
    <property type="match status" value="1"/>
</dbReference>
<reference evidence="10" key="1">
    <citation type="submission" date="2024-05" db="EMBL/GenBank/DDBJ databases">
        <title>Planctomycetes of the genus Singulisphaera possess chitinolytic capabilities.</title>
        <authorList>
            <person name="Ivanova A."/>
        </authorList>
    </citation>
    <scope>NUCLEOTIDE SEQUENCE</scope>
    <source>
        <strain evidence="10">Ch08T</strain>
    </source>
</reference>
<dbReference type="SUPFAM" id="SSF52317">
    <property type="entry name" value="Class I glutamine amidotransferase-like"/>
    <property type="match status" value="1"/>
</dbReference>
<dbReference type="CDD" id="cd03145">
    <property type="entry name" value="GAT1_cyanophycinase"/>
    <property type="match status" value="1"/>
</dbReference>
<dbReference type="InterPro" id="IPR011811">
    <property type="entry name" value="Peptidase_S51_cyanophycinase"/>
</dbReference>
<dbReference type="Pfam" id="PF00395">
    <property type="entry name" value="SLH"/>
    <property type="match status" value="2"/>
</dbReference>
<evidence type="ECO:0000256" key="6">
    <source>
        <dbReference type="ARBA" id="ARBA00022670"/>
    </source>
</evidence>
<dbReference type="GO" id="GO:0004180">
    <property type="term" value="F:carboxypeptidase activity"/>
    <property type="evidence" value="ECO:0007669"/>
    <property type="project" value="UniProtKB-KW"/>
</dbReference>
<sequence length="573" mass="60055">MFVVLALTIPDVSTGAEVSRGNLLLIGGGLRSENARVYGALVELAGGKDRARIGIIPAASSLDMSARRAAVCLVRHGVPKERILIVDLTAANAAEKASDPVVVDQIRGCTGLFIAGGDQRLAAGALLGEAGRGTPALDAIREVLGRGGVVAGTSAGAAVMGDLMISAAGDPIDTLDFGLAAASHHRGVLVSRGLGLFPAGVVDQHFNTRNGRLARLARALVERRIDLGFGIDEDTAVLVREGGTLEILGTGGVTIVDATRASLRDGSFGVTLSGLVLDYLEHGDRYNVATRSCLIHPDKPRIAAGGESFGDRRIVADLGQAGALRQAITRGLVDNTAASQVGLLLDFAGDHGRGYRFTFSETSQTRGYFGQVDGNNSYAAQGVRLDVRPIAVQVDSFPSATPPESEGLPSEAARAIANRGILPADRYGRIRPDEPITRAEFASALARATGLERGRGPTRPASDVAASSENSEDIMAVISAGLMDLEGGAFRPESFVSSAEMASAFDRALRRVEPFASIDRPRVPESARRVIETSWVPLLRKPAGSVTAPVDPFGPARRGEMVEAFWQFLGLSR</sequence>
<dbReference type="GO" id="GO:0006508">
    <property type="term" value="P:proteolysis"/>
    <property type="evidence" value="ECO:0007669"/>
    <property type="project" value="UniProtKB-KW"/>
</dbReference>
<feature type="domain" description="SLH" evidence="9">
    <location>
        <begin position="394"/>
        <end position="459"/>
    </location>
</feature>
<proteinExistence type="inferred from homology"/>
<dbReference type="EC" id="3.4.15.6" evidence="4"/>
<dbReference type="EMBL" id="CP155447">
    <property type="protein sequence ID" value="XBH04055.1"/>
    <property type="molecule type" value="Genomic_DNA"/>
</dbReference>
<evidence type="ECO:0000256" key="7">
    <source>
        <dbReference type="ARBA" id="ARBA00022801"/>
    </source>
</evidence>
<gene>
    <name evidence="10" type="ORF">V5E97_38015</name>
</gene>
<comment type="similarity">
    <text evidence="3">Belongs to the peptidase S51 family.</text>
</comment>
<dbReference type="Gene3D" id="3.40.50.880">
    <property type="match status" value="1"/>
</dbReference>
<keyword evidence="8" id="KW-0720">Serine protease</keyword>
<dbReference type="NCBIfam" id="TIGR02069">
    <property type="entry name" value="cyanophycinase"/>
    <property type="match status" value="1"/>
</dbReference>
<evidence type="ECO:0000256" key="4">
    <source>
        <dbReference type="ARBA" id="ARBA00013115"/>
    </source>
</evidence>